<accession>A0A422P7J9</accession>
<sequence>MEGAEGTNLAWRDVSPAEKRQNCPSNGCLSFNSSPITCSLPQGAVLLKGKCNCACGCNVSHAAHDAPRAFRGVWGPGRQQPPKRVFNAAVWLKWPNGVSTCRRSPIDWPAPGRPLGCVAGHFSPRRRREEEKKFP</sequence>
<keyword evidence="2" id="KW-1185">Reference proteome</keyword>
<dbReference type="EMBL" id="MKKU01000394">
    <property type="protein sequence ID" value="RNF13702.1"/>
    <property type="molecule type" value="Genomic_DNA"/>
</dbReference>
<gene>
    <name evidence="1" type="ORF">Tco025E_06089</name>
</gene>
<dbReference type="GeneID" id="40319700"/>
<comment type="caution">
    <text evidence="1">The sequence shown here is derived from an EMBL/GenBank/DDBJ whole genome shotgun (WGS) entry which is preliminary data.</text>
</comment>
<protein>
    <submittedName>
        <fullName evidence="1">Uncharacterized protein</fullName>
    </submittedName>
</protein>
<evidence type="ECO:0000313" key="2">
    <source>
        <dbReference type="Proteomes" id="UP000284403"/>
    </source>
</evidence>
<proteinExistence type="predicted"/>
<evidence type="ECO:0000313" key="1">
    <source>
        <dbReference type="EMBL" id="RNF13702.1"/>
    </source>
</evidence>
<reference evidence="1 2" key="1">
    <citation type="journal article" date="2018" name="BMC Genomics">
        <title>Genomic comparison of Trypanosoma conorhini and Trypanosoma rangeli to Trypanosoma cruzi strains of high and low virulence.</title>
        <authorList>
            <person name="Bradwell K.R."/>
            <person name="Koparde V.N."/>
            <person name="Matveyev A.V."/>
            <person name="Serrano M.G."/>
            <person name="Alves J.M."/>
            <person name="Parikh H."/>
            <person name="Huang B."/>
            <person name="Lee V."/>
            <person name="Espinosa-Alvarez O."/>
            <person name="Ortiz P.A."/>
            <person name="Costa-Martins A.G."/>
            <person name="Teixeira M.M."/>
            <person name="Buck G.A."/>
        </authorList>
    </citation>
    <scope>NUCLEOTIDE SEQUENCE [LARGE SCALE GENOMIC DNA]</scope>
    <source>
        <strain evidence="1 2">025E</strain>
    </source>
</reference>
<dbReference type="Proteomes" id="UP000284403">
    <property type="component" value="Unassembled WGS sequence"/>
</dbReference>
<dbReference type="RefSeq" id="XP_029226904.1">
    <property type="nucleotide sequence ID" value="XM_029372978.1"/>
</dbReference>
<organism evidence="1 2">
    <name type="scientific">Trypanosoma conorhini</name>
    <dbReference type="NCBI Taxonomy" id="83891"/>
    <lineage>
        <taxon>Eukaryota</taxon>
        <taxon>Discoba</taxon>
        <taxon>Euglenozoa</taxon>
        <taxon>Kinetoplastea</taxon>
        <taxon>Metakinetoplastina</taxon>
        <taxon>Trypanosomatida</taxon>
        <taxon>Trypanosomatidae</taxon>
        <taxon>Trypanosoma</taxon>
    </lineage>
</organism>
<dbReference type="AlphaFoldDB" id="A0A422P7J9"/>
<name>A0A422P7J9_9TRYP</name>